<keyword evidence="3" id="KW-0378">Hydrolase</keyword>
<dbReference type="Pfam" id="PF00561">
    <property type="entry name" value="Abhydrolase_1"/>
    <property type="match status" value="1"/>
</dbReference>
<organism evidence="3 4">
    <name type="scientific">Limnobacter profundi</name>
    <dbReference type="NCBI Taxonomy" id="2732163"/>
    <lineage>
        <taxon>Bacteria</taxon>
        <taxon>Pseudomonadati</taxon>
        <taxon>Pseudomonadota</taxon>
        <taxon>Betaproteobacteria</taxon>
        <taxon>Burkholderiales</taxon>
        <taxon>Burkholderiaceae</taxon>
        <taxon>Limnobacter</taxon>
    </lineage>
</organism>
<feature type="signal peptide" evidence="1">
    <location>
        <begin position="1"/>
        <end position="20"/>
    </location>
</feature>
<evidence type="ECO:0000259" key="2">
    <source>
        <dbReference type="Pfam" id="PF00561"/>
    </source>
</evidence>
<dbReference type="EMBL" id="CP053084">
    <property type="protein sequence ID" value="QJR29317.1"/>
    <property type="molecule type" value="Genomic_DNA"/>
</dbReference>
<feature type="chain" id="PRO_5046365777" evidence="1">
    <location>
        <begin position="21"/>
        <end position="290"/>
    </location>
</feature>
<dbReference type="SUPFAM" id="SSF53474">
    <property type="entry name" value="alpha/beta-Hydrolases"/>
    <property type="match status" value="1"/>
</dbReference>
<feature type="domain" description="AB hydrolase-1" evidence="2">
    <location>
        <begin position="70"/>
        <end position="176"/>
    </location>
</feature>
<dbReference type="InterPro" id="IPR029058">
    <property type="entry name" value="AB_hydrolase_fold"/>
</dbReference>
<dbReference type="GO" id="GO:0016787">
    <property type="term" value="F:hydrolase activity"/>
    <property type="evidence" value="ECO:0007669"/>
    <property type="project" value="UniProtKB-KW"/>
</dbReference>
<dbReference type="RefSeq" id="WP_105028822.1">
    <property type="nucleotide sequence ID" value="NZ_CP053084.1"/>
</dbReference>
<name>A0ABX6N7H4_9BURK</name>
<gene>
    <name evidence="3" type="ORF">HKT17_06120</name>
</gene>
<dbReference type="InterPro" id="IPR000073">
    <property type="entry name" value="AB_hydrolase_1"/>
</dbReference>
<sequence length="290" mass="31113">MTTLFTSRLLLAAFAIISLAACSTTNTAGSTGQFQAKSNWTSSFLSQVLGGQTMPDGVNNWACRPANNQNPVVLIHGTFSSSMYSFGALGPALANQNLCVYSIDYGAAEPSDWFKGVGPVDESAQRIADFVKFVKTTTGGDKVTLVGHSQGGLIGFYYLKMLQGAAHVDRFVALAPSVNGTSIAKTPNRDNVEYCLACADQHPRSALLRELKTGPIAMPNVQYSVLVTKNDKVVVPVENQFVKEPGVQNIYIQDLLPGKRVSHSGMLYDTETLDLIVKLVQGQSLQTASN</sequence>
<dbReference type="PANTHER" id="PTHR37946:SF1">
    <property type="entry name" value="SLL1969 PROTEIN"/>
    <property type="match status" value="1"/>
</dbReference>
<evidence type="ECO:0000256" key="1">
    <source>
        <dbReference type="SAM" id="SignalP"/>
    </source>
</evidence>
<dbReference type="Gene3D" id="3.40.50.1820">
    <property type="entry name" value="alpha/beta hydrolase"/>
    <property type="match status" value="1"/>
</dbReference>
<keyword evidence="1" id="KW-0732">Signal</keyword>
<dbReference type="Proteomes" id="UP000501130">
    <property type="component" value="Chromosome"/>
</dbReference>
<dbReference type="PANTHER" id="PTHR37946">
    <property type="entry name" value="SLL1969 PROTEIN"/>
    <property type="match status" value="1"/>
</dbReference>
<keyword evidence="4" id="KW-1185">Reference proteome</keyword>
<reference evidence="3 4" key="1">
    <citation type="submission" date="2020-05" db="EMBL/GenBank/DDBJ databases">
        <title>Compete genome of Limnobacter sp. SAORIC-580.</title>
        <authorList>
            <person name="Song J."/>
            <person name="Cho J.-C."/>
        </authorList>
    </citation>
    <scope>NUCLEOTIDE SEQUENCE [LARGE SCALE GENOMIC DNA]</scope>
    <source>
        <strain evidence="3 4">SAORIC-580</strain>
    </source>
</reference>
<proteinExistence type="predicted"/>
<accession>A0ABX6N7H4</accession>
<evidence type="ECO:0000313" key="4">
    <source>
        <dbReference type="Proteomes" id="UP000501130"/>
    </source>
</evidence>
<evidence type="ECO:0000313" key="3">
    <source>
        <dbReference type="EMBL" id="QJR29317.1"/>
    </source>
</evidence>
<protein>
    <submittedName>
        <fullName evidence="3">Alpha/beta fold hydrolase</fullName>
    </submittedName>
</protein>